<dbReference type="EMBL" id="BONF01000009">
    <property type="protein sequence ID" value="GIF80104.1"/>
    <property type="molecule type" value="Genomic_DNA"/>
</dbReference>
<keyword evidence="2 8" id="KW-0813">Transport</keyword>
<protein>
    <recommendedName>
        <fullName evidence="8">Ferredoxin</fullName>
    </recommendedName>
</protein>
<dbReference type="InterPro" id="IPR051269">
    <property type="entry name" value="Fe-S_cluster_ET"/>
</dbReference>
<dbReference type="Proteomes" id="UP000601223">
    <property type="component" value="Unassembled WGS sequence"/>
</dbReference>
<evidence type="ECO:0000313" key="10">
    <source>
        <dbReference type="EMBL" id="GIF80104.1"/>
    </source>
</evidence>
<dbReference type="InterPro" id="IPR001080">
    <property type="entry name" value="3Fe4S_ferredoxin"/>
</dbReference>
<dbReference type="Pfam" id="PF13370">
    <property type="entry name" value="Fer4_13"/>
    <property type="match status" value="1"/>
</dbReference>
<evidence type="ECO:0000259" key="9">
    <source>
        <dbReference type="PROSITE" id="PS51379"/>
    </source>
</evidence>
<dbReference type="GO" id="GO:0005506">
    <property type="term" value="F:iron ion binding"/>
    <property type="evidence" value="ECO:0007669"/>
    <property type="project" value="UniProtKB-UniRule"/>
</dbReference>
<keyword evidence="4 8" id="KW-0249">Electron transport</keyword>
<proteinExistence type="predicted"/>
<keyword evidence="11" id="KW-1185">Reference proteome</keyword>
<comment type="cofactor">
    <cofactor evidence="1">
        <name>[3Fe-4S] cluster</name>
        <dbReference type="ChEBI" id="CHEBI:21137"/>
    </cofactor>
</comment>
<organism evidence="10 11">
    <name type="scientific">Catellatospora bangladeshensis</name>
    <dbReference type="NCBI Taxonomy" id="310355"/>
    <lineage>
        <taxon>Bacteria</taxon>
        <taxon>Bacillati</taxon>
        <taxon>Actinomycetota</taxon>
        <taxon>Actinomycetes</taxon>
        <taxon>Micromonosporales</taxon>
        <taxon>Micromonosporaceae</taxon>
        <taxon>Catellatospora</taxon>
    </lineage>
</organism>
<evidence type="ECO:0000256" key="8">
    <source>
        <dbReference type="RuleBase" id="RU368020"/>
    </source>
</evidence>
<comment type="function">
    <text evidence="8">Ferredoxins are iron-sulfur proteins that transfer electrons in a wide variety of metabolic reactions.</text>
</comment>
<comment type="caution">
    <text evidence="10">The sequence shown here is derived from an EMBL/GenBank/DDBJ whole genome shotgun (WGS) entry which is preliminary data.</text>
</comment>
<keyword evidence="3 8" id="KW-0479">Metal-binding</keyword>
<evidence type="ECO:0000256" key="4">
    <source>
        <dbReference type="ARBA" id="ARBA00022982"/>
    </source>
</evidence>
<dbReference type="PANTHER" id="PTHR36923:SF3">
    <property type="entry name" value="FERREDOXIN"/>
    <property type="match status" value="1"/>
</dbReference>
<evidence type="ECO:0000313" key="11">
    <source>
        <dbReference type="Proteomes" id="UP000601223"/>
    </source>
</evidence>
<keyword evidence="7" id="KW-0003">3Fe-4S</keyword>
<sequence length="75" mass="7906">MTDGLRVVVDRDACCGSGNCVRTAPEVFDQDDAEGLVVLRQPEPPERLHGAVREAAYNCPAGAIEVVEQRPGGAA</sequence>
<dbReference type="PRINTS" id="PR00352">
    <property type="entry name" value="3FE4SFRDOXIN"/>
</dbReference>
<dbReference type="GO" id="GO:0009055">
    <property type="term" value="F:electron transfer activity"/>
    <property type="evidence" value="ECO:0007669"/>
    <property type="project" value="UniProtKB-UniRule"/>
</dbReference>
<dbReference type="AlphaFoldDB" id="A0A8J3JLF5"/>
<dbReference type="RefSeq" id="WP_239125536.1">
    <property type="nucleotide sequence ID" value="NZ_BONF01000009.1"/>
</dbReference>
<name>A0A8J3JLF5_9ACTN</name>
<accession>A0A8J3JLF5</accession>
<reference evidence="10 11" key="1">
    <citation type="submission" date="2021-01" db="EMBL/GenBank/DDBJ databases">
        <title>Whole genome shotgun sequence of Catellatospora bangladeshensis NBRC 107357.</title>
        <authorList>
            <person name="Komaki H."/>
            <person name="Tamura T."/>
        </authorList>
    </citation>
    <scope>NUCLEOTIDE SEQUENCE [LARGE SCALE GENOMIC DNA]</scope>
    <source>
        <strain evidence="10 11">NBRC 107357</strain>
    </source>
</reference>
<dbReference type="Gene3D" id="3.30.70.20">
    <property type="match status" value="1"/>
</dbReference>
<evidence type="ECO:0000256" key="3">
    <source>
        <dbReference type="ARBA" id="ARBA00022723"/>
    </source>
</evidence>
<gene>
    <name evidence="10" type="primary">fer</name>
    <name evidence="10" type="ORF">Cba03nite_14530</name>
</gene>
<evidence type="ECO:0000256" key="2">
    <source>
        <dbReference type="ARBA" id="ARBA00022448"/>
    </source>
</evidence>
<dbReference type="GO" id="GO:0051538">
    <property type="term" value="F:3 iron, 4 sulfur cluster binding"/>
    <property type="evidence" value="ECO:0007669"/>
    <property type="project" value="UniProtKB-KW"/>
</dbReference>
<dbReference type="InterPro" id="IPR017896">
    <property type="entry name" value="4Fe4S_Fe-S-bd"/>
</dbReference>
<evidence type="ECO:0000256" key="1">
    <source>
        <dbReference type="ARBA" id="ARBA00001927"/>
    </source>
</evidence>
<feature type="domain" description="4Fe-4S ferredoxin-type" evidence="9">
    <location>
        <begin position="5"/>
        <end position="33"/>
    </location>
</feature>
<dbReference type="PANTHER" id="PTHR36923">
    <property type="entry name" value="FERREDOXIN"/>
    <property type="match status" value="1"/>
</dbReference>
<dbReference type="SUPFAM" id="SSF54862">
    <property type="entry name" value="4Fe-4S ferredoxins"/>
    <property type="match status" value="1"/>
</dbReference>
<evidence type="ECO:0000256" key="6">
    <source>
        <dbReference type="ARBA" id="ARBA00023014"/>
    </source>
</evidence>
<evidence type="ECO:0000256" key="5">
    <source>
        <dbReference type="ARBA" id="ARBA00023004"/>
    </source>
</evidence>
<keyword evidence="6 8" id="KW-0411">Iron-sulfur</keyword>
<evidence type="ECO:0000256" key="7">
    <source>
        <dbReference type="ARBA" id="ARBA00023291"/>
    </source>
</evidence>
<keyword evidence="5 8" id="KW-0408">Iron</keyword>
<dbReference type="PROSITE" id="PS51379">
    <property type="entry name" value="4FE4S_FER_2"/>
    <property type="match status" value="1"/>
</dbReference>